<keyword evidence="4 6" id="KW-0808">Transferase</keyword>
<protein>
    <recommendedName>
        <fullName evidence="6">Ribosomal RNA small subunit methyltransferase C</fullName>
        <ecNumber evidence="6">2.1.1.172</ecNumber>
    </recommendedName>
    <alternativeName>
        <fullName evidence="6">16S rRNA m2G1207 methyltransferase</fullName>
    </alternativeName>
    <alternativeName>
        <fullName evidence="6">rRNA (guanine-N(2)-)-methyltransferase RsmC</fullName>
    </alternativeName>
</protein>
<dbReference type="InterPro" id="IPR002052">
    <property type="entry name" value="DNA_methylase_N6_adenine_CS"/>
</dbReference>
<evidence type="ECO:0000256" key="3">
    <source>
        <dbReference type="ARBA" id="ARBA00022603"/>
    </source>
</evidence>
<dbReference type="GO" id="GO:0003676">
    <property type="term" value="F:nucleic acid binding"/>
    <property type="evidence" value="ECO:0007669"/>
    <property type="project" value="InterPro"/>
</dbReference>
<comment type="catalytic activity">
    <reaction evidence="6">
        <text>guanosine(1207) in 16S rRNA + S-adenosyl-L-methionine = N(2)-methylguanosine(1207) in 16S rRNA + S-adenosyl-L-homocysteine + H(+)</text>
        <dbReference type="Rhea" id="RHEA:42736"/>
        <dbReference type="Rhea" id="RHEA-COMP:10213"/>
        <dbReference type="Rhea" id="RHEA-COMP:10214"/>
        <dbReference type="ChEBI" id="CHEBI:15378"/>
        <dbReference type="ChEBI" id="CHEBI:57856"/>
        <dbReference type="ChEBI" id="CHEBI:59789"/>
        <dbReference type="ChEBI" id="CHEBI:74269"/>
        <dbReference type="ChEBI" id="CHEBI:74481"/>
        <dbReference type="EC" id="2.1.1.172"/>
    </reaction>
</comment>
<dbReference type="Pfam" id="PF05175">
    <property type="entry name" value="MTS"/>
    <property type="match status" value="1"/>
</dbReference>
<dbReference type="SUPFAM" id="SSF53335">
    <property type="entry name" value="S-adenosyl-L-methionine-dependent methyltransferases"/>
    <property type="match status" value="1"/>
</dbReference>
<sequence>MDAKSEVILRQDHDWLGTTLLVNPPQDILATHFQQSLIWTWNYADHHYFTHQNFTSYFDIVPPQQAFQQIIIFIPKARQQLQYVLDQCAALLQQGQQIFLVGEKKAGIEGAAKQLADYGKYLKLDSARHCQLWQLTLCKEHHAKPLQHWISTYSLDIFQQRITICALPGVFSQQHLDIGTAELLPYLSQVKSGEILDFGCGAGIISILLAIQNTNNSMTAVDIDAFALESTARTFAENDRSTQLKTIAITDIQDIPENFDAIVSNPPFHQGIKTHYQASENLCQFAFDRLKSKGELWIVANRFLNYAPFIEHRFGHCQIKTDQNGFKVLYAKK</sequence>
<dbReference type="PANTHER" id="PTHR47816:SF4">
    <property type="entry name" value="RIBOSOMAL RNA SMALL SUBUNIT METHYLTRANSFERASE C"/>
    <property type="match status" value="1"/>
</dbReference>
<dbReference type="STRING" id="1262585.BJI46_00900"/>
<comment type="similarity">
    <text evidence="6">Belongs to the methyltransferase superfamily. RsmC family.</text>
</comment>
<dbReference type="InterPro" id="IPR046977">
    <property type="entry name" value="RsmC/RlmG"/>
</dbReference>
<evidence type="ECO:0000256" key="5">
    <source>
        <dbReference type="ARBA" id="ARBA00022691"/>
    </source>
</evidence>
<dbReference type="Gene3D" id="3.40.50.150">
    <property type="entry name" value="Vaccinia Virus protein VP39"/>
    <property type="match status" value="2"/>
</dbReference>
<keyword evidence="2 6" id="KW-0698">rRNA processing</keyword>
<evidence type="ECO:0000259" key="8">
    <source>
        <dbReference type="Pfam" id="PF08468"/>
    </source>
</evidence>
<feature type="domain" description="Methyltransferase small" evidence="7">
    <location>
        <begin position="162"/>
        <end position="329"/>
    </location>
</feature>
<dbReference type="InterPro" id="IPR029063">
    <property type="entry name" value="SAM-dependent_MTases_sf"/>
</dbReference>
<keyword evidence="1 6" id="KW-0963">Cytoplasm</keyword>
<dbReference type="RefSeq" id="WP_070068492.1">
    <property type="nucleotide sequence ID" value="NZ_MKKK01000001.1"/>
</dbReference>
<dbReference type="CDD" id="cd02440">
    <property type="entry name" value="AdoMet_MTases"/>
    <property type="match status" value="1"/>
</dbReference>
<dbReference type="InterPro" id="IPR007848">
    <property type="entry name" value="Small_mtfrase_dom"/>
</dbReference>
<dbReference type="Proteomes" id="UP000185895">
    <property type="component" value="Unassembled WGS sequence"/>
</dbReference>
<dbReference type="PANTHER" id="PTHR47816">
    <property type="entry name" value="RIBOSOMAL RNA SMALL SUBUNIT METHYLTRANSFERASE C"/>
    <property type="match status" value="1"/>
</dbReference>
<comment type="subunit">
    <text evidence="6">Monomer.</text>
</comment>
<comment type="function">
    <text evidence="6">Specifically methylates the guanine in position 1207 of 16S rRNA in the 30S particle.</text>
</comment>
<dbReference type="GO" id="GO:0005737">
    <property type="term" value="C:cytoplasm"/>
    <property type="evidence" value="ECO:0007669"/>
    <property type="project" value="UniProtKB-SubCell"/>
</dbReference>
<dbReference type="GO" id="GO:0052914">
    <property type="term" value="F:16S rRNA (guanine(1207)-N(2))-methyltransferase activity"/>
    <property type="evidence" value="ECO:0007669"/>
    <property type="project" value="UniProtKB-EC"/>
</dbReference>
<feature type="domain" description="Methyltransferase small N-terminal" evidence="8">
    <location>
        <begin position="5"/>
        <end position="153"/>
    </location>
</feature>
<reference evidence="9 10" key="1">
    <citation type="submission" date="2016-09" db="EMBL/GenBank/DDBJ databases">
        <authorList>
            <person name="Capua I."/>
            <person name="De Benedictis P."/>
            <person name="Joannis T."/>
            <person name="Lombin L.H."/>
            <person name="Cattoli G."/>
        </authorList>
    </citation>
    <scope>NUCLEOTIDE SEQUENCE [LARGE SCALE GENOMIC DNA]</scope>
    <source>
        <strain evidence="9 10">ANC 4671</strain>
    </source>
</reference>
<proteinExistence type="inferred from homology"/>
<comment type="subcellular location">
    <subcellularLocation>
        <location evidence="6">Cytoplasm</location>
    </subcellularLocation>
</comment>
<dbReference type="EMBL" id="MKKK01000001">
    <property type="protein sequence ID" value="OEY98112.1"/>
    <property type="molecule type" value="Genomic_DNA"/>
</dbReference>
<dbReference type="EC" id="2.1.1.172" evidence="6"/>
<evidence type="ECO:0000256" key="4">
    <source>
        <dbReference type="ARBA" id="ARBA00022679"/>
    </source>
</evidence>
<dbReference type="Pfam" id="PF08468">
    <property type="entry name" value="MTS_N"/>
    <property type="match status" value="1"/>
</dbReference>
<evidence type="ECO:0000256" key="1">
    <source>
        <dbReference type="ARBA" id="ARBA00022490"/>
    </source>
</evidence>
<gene>
    <name evidence="6" type="primary">rsmC</name>
    <name evidence="9" type="ORF">BJI46_00900</name>
</gene>
<dbReference type="InterPro" id="IPR013675">
    <property type="entry name" value="Mtase_sm_N"/>
</dbReference>
<comment type="caution">
    <text evidence="9">The sequence shown here is derived from an EMBL/GenBank/DDBJ whole genome shotgun (WGS) entry which is preliminary data.</text>
</comment>
<accession>A0A1E7RFR6</accession>
<dbReference type="OrthoDB" id="9816072at2"/>
<organism evidence="9 10">
    <name type="scientific">Acinetobacter qingfengensis</name>
    <dbReference type="NCBI Taxonomy" id="1262585"/>
    <lineage>
        <taxon>Bacteria</taxon>
        <taxon>Pseudomonadati</taxon>
        <taxon>Pseudomonadota</taxon>
        <taxon>Gammaproteobacteria</taxon>
        <taxon>Moraxellales</taxon>
        <taxon>Moraxellaceae</taxon>
        <taxon>Acinetobacter</taxon>
    </lineage>
</organism>
<dbReference type="PROSITE" id="PS00092">
    <property type="entry name" value="N6_MTASE"/>
    <property type="match status" value="1"/>
</dbReference>
<evidence type="ECO:0000313" key="9">
    <source>
        <dbReference type="EMBL" id="OEY98112.1"/>
    </source>
</evidence>
<evidence type="ECO:0000313" key="10">
    <source>
        <dbReference type="Proteomes" id="UP000185895"/>
    </source>
</evidence>
<dbReference type="InterPro" id="IPR023543">
    <property type="entry name" value="rRNA_ssu_MeTfrase_C"/>
</dbReference>
<dbReference type="AlphaFoldDB" id="A0A1E7RFR6"/>
<evidence type="ECO:0000259" key="7">
    <source>
        <dbReference type="Pfam" id="PF05175"/>
    </source>
</evidence>
<keyword evidence="3 6" id="KW-0489">Methyltransferase</keyword>
<dbReference type="HAMAP" id="MF_01862">
    <property type="entry name" value="16SrRNA_methyltr_C"/>
    <property type="match status" value="1"/>
</dbReference>
<evidence type="ECO:0000256" key="2">
    <source>
        <dbReference type="ARBA" id="ARBA00022552"/>
    </source>
</evidence>
<name>A0A1E7RFR6_9GAMM</name>
<keyword evidence="10" id="KW-1185">Reference proteome</keyword>
<evidence type="ECO:0000256" key="6">
    <source>
        <dbReference type="HAMAP-Rule" id="MF_01862"/>
    </source>
</evidence>
<keyword evidence="5 6" id="KW-0949">S-adenosyl-L-methionine</keyword>